<dbReference type="RefSeq" id="WP_008086653.1">
    <property type="nucleotide sequence ID" value="NC_013926.1"/>
</dbReference>
<dbReference type="EC" id="2.1.1.77" evidence="9"/>
<evidence type="ECO:0000313" key="10">
    <source>
        <dbReference type="EMBL" id="ADD08031.1"/>
    </source>
</evidence>
<evidence type="ECO:0000256" key="1">
    <source>
        <dbReference type="ARBA" id="ARBA00004496"/>
    </source>
</evidence>
<evidence type="ECO:0000256" key="7">
    <source>
        <dbReference type="ARBA" id="ARBA00025330"/>
    </source>
</evidence>
<keyword evidence="4 9" id="KW-0489">Methyltransferase</keyword>
<dbReference type="PANTHER" id="PTHR11579:SF0">
    <property type="entry name" value="PROTEIN-L-ISOASPARTATE(D-ASPARTATE) O-METHYLTRANSFERASE"/>
    <property type="match status" value="1"/>
</dbReference>
<comment type="catalytic activity">
    <reaction evidence="8 9">
        <text>[protein]-L-isoaspartate + S-adenosyl-L-methionine = [protein]-L-isoaspartate alpha-methyl ester + S-adenosyl-L-homocysteine</text>
        <dbReference type="Rhea" id="RHEA:12705"/>
        <dbReference type="Rhea" id="RHEA-COMP:12143"/>
        <dbReference type="Rhea" id="RHEA-COMP:12144"/>
        <dbReference type="ChEBI" id="CHEBI:57856"/>
        <dbReference type="ChEBI" id="CHEBI:59789"/>
        <dbReference type="ChEBI" id="CHEBI:90596"/>
        <dbReference type="ChEBI" id="CHEBI:90598"/>
        <dbReference type="EC" id="2.1.1.77"/>
    </reaction>
</comment>
<evidence type="ECO:0000256" key="3">
    <source>
        <dbReference type="ARBA" id="ARBA00022490"/>
    </source>
</evidence>
<name>B5IHE0_ACIB4</name>
<feature type="active site" evidence="9">
    <location>
        <position position="57"/>
    </location>
</feature>
<evidence type="ECO:0000256" key="4">
    <source>
        <dbReference type="ARBA" id="ARBA00022603"/>
    </source>
</evidence>
<dbReference type="KEGG" id="abi:Aboo_0219"/>
<organism evidence="10 11">
    <name type="scientific">Aciduliprofundum boonei (strain DSM 19572 / T469)</name>
    <dbReference type="NCBI Taxonomy" id="439481"/>
    <lineage>
        <taxon>Archaea</taxon>
        <taxon>Methanobacteriati</taxon>
        <taxon>Thermoplasmatota</taxon>
        <taxon>DHVE2 group</taxon>
        <taxon>Candidatus Aciduliprofundum</taxon>
    </lineage>
</organism>
<dbReference type="Proteomes" id="UP000001400">
    <property type="component" value="Chromosome"/>
</dbReference>
<keyword evidence="5 9" id="KW-0808">Transferase</keyword>
<evidence type="ECO:0000313" key="11">
    <source>
        <dbReference type="Proteomes" id="UP000001400"/>
    </source>
</evidence>
<dbReference type="AlphaFoldDB" id="B5IHE0"/>
<dbReference type="SUPFAM" id="SSF53335">
    <property type="entry name" value="S-adenosyl-L-methionine-dependent methyltransferases"/>
    <property type="match status" value="1"/>
</dbReference>
<dbReference type="HOGENOM" id="CLU_055432_2_0_2"/>
<dbReference type="OrthoDB" id="33618at2157"/>
<dbReference type="FunFam" id="3.40.50.150:FF:000010">
    <property type="entry name" value="Protein-L-isoaspartate O-methyltransferase"/>
    <property type="match status" value="1"/>
</dbReference>
<reference evidence="10" key="1">
    <citation type="submission" date="2010-02" db="EMBL/GenBank/DDBJ databases">
        <title>Complete sequence of Aciduliprofundum boonei T469.</title>
        <authorList>
            <consortium name="US DOE Joint Genome Institute"/>
            <person name="Lucas S."/>
            <person name="Copeland A."/>
            <person name="Lapidus A."/>
            <person name="Cheng J.-F."/>
            <person name="Bruce D."/>
            <person name="Goodwin L."/>
            <person name="Pitluck S."/>
            <person name="Saunders E."/>
            <person name="Detter J.C."/>
            <person name="Han C."/>
            <person name="Tapia R."/>
            <person name="Land M."/>
            <person name="Hauser L."/>
            <person name="Kyrpides N."/>
            <person name="Mikhailova N."/>
            <person name="Flores G."/>
            <person name="Reysenbach A.-L."/>
            <person name="Woyke T."/>
        </authorList>
    </citation>
    <scope>NUCLEOTIDE SEQUENCE</scope>
    <source>
        <strain evidence="10">T469</strain>
    </source>
</reference>
<keyword evidence="6 9" id="KW-0949">S-adenosyl-L-methionine</keyword>
<dbReference type="GO" id="GO:0030091">
    <property type="term" value="P:protein repair"/>
    <property type="evidence" value="ECO:0007669"/>
    <property type="project" value="UniProtKB-UniRule"/>
</dbReference>
<dbReference type="HAMAP" id="MF_00090">
    <property type="entry name" value="PIMT"/>
    <property type="match status" value="1"/>
</dbReference>
<dbReference type="CDD" id="cd02440">
    <property type="entry name" value="AdoMet_MTases"/>
    <property type="match status" value="1"/>
</dbReference>
<dbReference type="EMBL" id="CP001941">
    <property type="protein sequence ID" value="ADD08031.1"/>
    <property type="molecule type" value="Genomic_DNA"/>
</dbReference>
<keyword evidence="11" id="KW-1185">Reference proteome</keyword>
<dbReference type="NCBIfam" id="NF001453">
    <property type="entry name" value="PRK00312.1"/>
    <property type="match status" value="1"/>
</dbReference>
<evidence type="ECO:0000256" key="9">
    <source>
        <dbReference type="HAMAP-Rule" id="MF_00090"/>
    </source>
</evidence>
<dbReference type="InterPro" id="IPR029063">
    <property type="entry name" value="SAM-dependent_MTases_sf"/>
</dbReference>
<gene>
    <name evidence="9" type="primary">pcm</name>
    <name evidence="10" type="ordered locus">Aboo_0219</name>
</gene>
<sequence length="211" mass="23455">MNNEHMVETLAMYGYIKSERIKEAFLKVDRANFVPEEYRDKAYFDDPLPIGHAQTISAPSMVAIMLELLELFEGAKVLEIGTGSGYNACLMACAGAEVYTIERIPALRDMAKKNMEKCPCRSKVRILLGDGSGGYEAEAPYDRIIVTCGAPDVPSPLIEQLKIGGIMVIPIGGTFFQELYVIKKERNGLKKRVWGDVAFVPMVGKYGHRWA</sequence>
<dbReference type="InterPro" id="IPR000682">
    <property type="entry name" value="PCMT"/>
</dbReference>
<accession>B5IHE0</accession>
<evidence type="ECO:0000256" key="5">
    <source>
        <dbReference type="ARBA" id="ARBA00022679"/>
    </source>
</evidence>
<dbReference type="PROSITE" id="PS01279">
    <property type="entry name" value="PCMT"/>
    <property type="match status" value="1"/>
</dbReference>
<dbReference type="eggNOG" id="arCOG00976">
    <property type="taxonomic scope" value="Archaea"/>
</dbReference>
<dbReference type="GO" id="GO:0005737">
    <property type="term" value="C:cytoplasm"/>
    <property type="evidence" value="ECO:0007669"/>
    <property type="project" value="UniProtKB-SubCell"/>
</dbReference>
<evidence type="ECO:0000256" key="6">
    <source>
        <dbReference type="ARBA" id="ARBA00022691"/>
    </source>
</evidence>
<dbReference type="Gene3D" id="3.40.50.150">
    <property type="entry name" value="Vaccinia Virus protein VP39"/>
    <property type="match status" value="1"/>
</dbReference>
<protein>
    <recommendedName>
        <fullName evidence="9">Protein-L-isoaspartate O-methyltransferase</fullName>
        <ecNumber evidence="9">2.1.1.77</ecNumber>
    </recommendedName>
    <alternativeName>
        <fullName evidence="9">L-isoaspartyl protein carboxyl methyltransferase</fullName>
    </alternativeName>
    <alternativeName>
        <fullName evidence="9">Protein L-isoaspartyl methyltransferase</fullName>
    </alternativeName>
    <alternativeName>
        <fullName evidence="9">Protein-beta-aspartate methyltransferase</fullName>
        <shortName evidence="9">PIMT</shortName>
    </alternativeName>
</protein>
<proteinExistence type="inferred from homology"/>
<keyword evidence="3 9" id="KW-0963">Cytoplasm</keyword>
<comment type="similarity">
    <text evidence="2 9">Belongs to the methyltransferase superfamily. L-isoaspartyl/D-aspartyl protein methyltransferase family.</text>
</comment>
<dbReference type="NCBIfam" id="TIGR00080">
    <property type="entry name" value="pimt"/>
    <property type="match status" value="1"/>
</dbReference>
<evidence type="ECO:0000256" key="8">
    <source>
        <dbReference type="ARBA" id="ARBA00029295"/>
    </source>
</evidence>
<dbReference type="PANTHER" id="PTHR11579">
    <property type="entry name" value="PROTEIN-L-ISOASPARTATE O-METHYLTRANSFERASE"/>
    <property type="match status" value="1"/>
</dbReference>
<dbReference type="Pfam" id="PF01135">
    <property type="entry name" value="PCMT"/>
    <property type="match status" value="1"/>
</dbReference>
<dbReference type="STRING" id="439481.Aboo_0219"/>
<dbReference type="GO" id="GO:0004719">
    <property type="term" value="F:protein-L-isoaspartate (D-aspartate) O-methyltransferase activity"/>
    <property type="evidence" value="ECO:0007669"/>
    <property type="project" value="UniProtKB-UniRule"/>
</dbReference>
<comment type="subcellular location">
    <subcellularLocation>
        <location evidence="1 9">Cytoplasm</location>
    </subcellularLocation>
</comment>
<dbReference type="GeneID" id="8827160"/>
<dbReference type="GO" id="GO:0032259">
    <property type="term" value="P:methylation"/>
    <property type="evidence" value="ECO:0007669"/>
    <property type="project" value="UniProtKB-KW"/>
</dbReference>
<evidence type="ECO:0000256" key="2">
    <source>
        <dbReference type="ARBA" id="ARBA00005369"/>
    </source>
</evidence>
<comment type="function">
    <text evidence="7 9">Catalyzes the methyl esterification of L-isoaspartyl residues in peptides and proteins that result from spontaneous decomposition of normal L-aspartyl and L-asparaginyl residues. It plays a role in the repair and/or degradation of damaged proteins.</text>
</comment>